<comment type="caution">
    <text evidence="1">The sequence shown here is derived from an EMBL/GenBank/DDBJ whole genome shotgun (WGS) entry which is preliminary data.</text>
</comment>
<accession>A0A1G2DA94</accession>
<name>A0A1G2DA94_9BACT</name>
<evidence type="ECO:0000313" key="2">
    <source>
        <dbReference type="Proteomes" id="UP000177996"/>
    </source>
</evidence>
<dbReference type="Proteomes" id="UP000177996">
    <property type="component" value="Unassembled WGS sequence"/>
</dbReference>
<gene>
    <name evidence="1" type="ORF">A3D65_00465</name>
</gene>
<evidence type="ECO:0000313" key="1">
    <source>
        <dbReference type="EMBL" id="OGZ09850.1"/>
    </source>
</evidence>
<dbReference type="EMBL" id="MHLL01000015">
    <property type="protein sequence ID" value="OGZ09850.1"/>
    <property type="molecule type" value="Genomic_DNA"/>
</dbReference>
<dbReference type="AlphaFoldDB" id="A0A1G2DA94"/>
<protein>
    <submittedName>
        <fullName evidence="1">Uncharacterized protein</fullName>
    </submittedName>
</protein>
<proteinExistence type="predicted"/>
<reference evidence="1 2" key="1">
    <citation type="journal article" date="2016" name="Nat. Commun.">
        <title>Thousands of microbial genomes shed light on interconnected biogeochemical processes in an aquifer system.</title>
        <authorList>
            <person name="Anantharaman K."/>
            <person name="Brown C.T."/>
            <person name="Hug L.A."/>
            <person name="Sharon I."/>
            <person name="Castelle C.J."/>
            <person name="Probst A.J."/>
            <person name="Thomas B.C."/>
            <person name="Singh A."/>
            <person name="Wilkins M.J."/>
            <person name="Karaoz U."/>
            <person name="Brodie E.L."/>
            <person name="Williams K.H."/>
            <person name="Hubbard S.S."/>
            <person name="Banfield J.F."/>
        </authorList>
    </citation>
    <scope>NUCLEOTIDE SEQUENCE [LARGE SCALE GENOMIC DNA]</scope>
</reference>
<organism evidence="1 2">
    <name type="scientific">Candidatus Lloydbacteria bacterium RIFCSPHIGHO2_02_FULL_50_13</name>
    <dbReference type="NCBI Taxonomy" id="1798661"/>
    <lineage>
        <taxon>Bacteria</taxon>
        <taxon>Candidatus Lloydiibacteriota</taxon>
    </lineage>
</organism>
<sequence>MSEPEIISFGRQFIDKYPTEEFKASLTRAFKNGRADFIVLDDNMNGQRFLAACAVWAIDQGWLYNDNNQSDGQCRVSSFRLTKAGRKIILG</sequence>